<name>A0A1M6ETX3_9CLOT</name>
<feature type="transmembrane region" description="Helical" evidence="8">
    <location>
        <begin position="179"/>
        <end position="203"/>
    </location>
</feature>
<sequence>MDKFFKNNQLIFVIYCVTVSYGTINLPRIIAENAGTGGWISLILTTVIFLFIAYIITYLQYNHSEQTLFEYSSDLLGKPITYIITIIYIVYFFINFTMIARIYAEILKLIFLLKTPTIAICFLLYLVVFYTLKKDLGTLVRLCTIYGSINIIGFILINFSLLSKGKLVNIMPLFNFNDVLIYINTSKKAIISFAGIEVLLFIPLSKDKNKKIYKYTLLTMIFIGTLYIFLTEVCISVVGIESLVYYKATVFNVIRGLDLYYLEFLRRLDGIYIIFWTMNAFCSICIWGTGTIVFTKKIIPRIKHTPLLVITILISFIVSQLPKTKDRVQDILEYNGKLGYITFLVIPLILLIAMKVKNNDKKA</sequence>
<feature type="transmembrane region" description="Helical" evidence="8">
    <location>
        <begin position="334"/>
        <end position="354"/>
    </location>
</feature>
<dbReference type="Proteomes" id="UP000184080">
    <property type="component" value="Unassembled WGS sequence"/>
</dbReference>
<evidence type="ECO:0000256" key="1">
    <source>
        <dbReference type="ARBA" id="ARBA00004141"/>
    </source>
</evidence>
<accession>A0A1M6ETX3</accession>
<dbReference type="STRING" id="1121298.SAMN05444401_1689"/>
<feature type="transmembrane region" description="Helical" evidence="8">
    <location>
        <begin position="306"/>
        <end position="322"/>
    </location>
</feature>
<evidence type="ECO:0000256" key="4">
    <source>
        <dbReference type="ARBA" id="ARBA00022544"/>
    </source>
</evidence>
<evidence type="ECO:0000256" key="7">
    <source>
        <dbReference type="ARBA" id="ARBA00023136"/>
    </source>
</evidence>
<feature type="transmembrane region" description="Helical" evidence="8">
    <location>
        <begin position="215"/>
        <end position="240"/>
    </location>
</feature>
<dbReference type="NCBIfam" id="TIGR00912">
    <property type="entry name" value="2A0309"/>
    <property type="match status" value="1"/>
</dbReference>
<dbReference type="InterPro" id="IPR004761">
    <property type="entry name" value="Spore_GerAB"/>
</dbReference>
<feature type="transmembrane region" description="Helical" evidence="8">
    <location>
        <begin position="139"/>
        <end position="159"/>
    </location>
</feature>
<keyword evidence="4" id="KW-0309">Germination</keyword>
<evidence type="ECO:0000256" key="5">
    <source>
        <dbReference type="ARBA" id="ARBA00022692"/>
    </source>
</evidence>
<comment type="similarity">
    <text evidence="2">Belongs to the amino acid-polyamine-organocation (APC) superfamily. Spore germination protein (SGP) (TC 2.A.3.9) family.</text>
</comment>
<dbReference type="PANTHER" id="PTHR34975:SF2">
    <property type="entry name" value="SPORE GERMINATION PROTEIN A2"/>
    <property type="match status" value="1"/>
</dbReference>
<dbReference type="Pfam" id="PF03845">
    <property type="entry name" value="Spore_permease"/>
    <property type="match status" value="1"/>
</dbReference>
<feature type="transmembrane region" description="Helical" evidence="8">
    <location>
        <begin position="80"/>
        <end position="103"/>
    </location>
</feature>
<evidence type="ECO:0000256" key="6">
    <source>
        <dbReference type="ARBA" id="ARBA00022989"/>
    </source>
</evidence>
<dbReference type="RefSeq" id="WP_073005479.1">
    <property type="nucleotide sequence ID" value="NZ_FQZO01000002.1"/>
</dbReference>
<comment type="subcellular location">
    <subcellularLocation>
        <location evidence="1">Membrane</location>
        <topology evidence="1">Multi-pass membrane protein</topology>
    </subcellularLocation>
</comment>
<keyword evidence="6 8" id="KW-1133">Transmembrane helix</keyword>
<feature type="transmembrane region" description="Helical" evidence="8">
    <location>
        <begin position="37"/>
        <end position="59"/>
    </location>
</feature>
<organism evidence="9 10">
    <name type="scientific">Clostridium amylolyticum</name>
    <dbReference type="NCBI Taxonomy" id="1121298"/>
    <lineage>
        <taxon>Bacteria</taxon>
        <taxon>Bacillati</taxon>
        <taxon>Bacillota</taxon>
        <taxon>Clostridia</taxon>
        <taxon>Eubacteriales</taxon>
        <taxon>Clostridiaceae</taxon>
        <taxon>Clostridium</taxon>
    </lineage>
</organism>
<dbReference type="EMBL" id="FQZO01000002">
    <property type="protein sequence ID" value="SHI88820.1"/>
    <property type="molecule type" value="Genomic_DNA"/>
</dbReference>
<feature type="transmembrane region" description="Helical" evidence="8">
    <location>
        <begin position="271"/>
        <end position="294"/>
    </location>
</feature>
<evidence type="ECO:0000256" key="2">
    <source>
        <dbReference type="ARBA" id="ARBA00007998"/>
    </source>
</evidence>
<evidence type="ECO:0000313" key="10">
    <source>
        <dbReference type="Proteomes" id="UP000184080"/>
    </source>
</evidence>
<feature type="transmembrane region" description="Helical" evidence="8">
    <location>
        <begin position="109"/>
        <end position="132"/>
    </location>
</feature>
<dbReference type="PANTHER" id="PTHR34975">
    <property type="entry name" value="SPORE GERMINATION PROTEIN A2"/>
    <property type="match status" value="1"/>
</dbReference>
<protein>
    <submittedName>
        <fullName evidence="9">Spore germination protein</fullName>
    </submittedName>
</protein>
<feature type="transmembrane region" description="Helical" evidence="8">
    <location>
        <begin position="12"/>
        <end position="31"/>
    </location>
</feature>
<evidence type="ECO:0000313" key="9">
    <source>
        <dbReference type="EMBL" id="SHI88820.1"/>
    </source>
</evidence>
<reference evidence="9 10" key="1">
    <citation type="submission" date="2016-11" db="EMBL/GenBank/DDBJ databases">
        <authorList>
            <person name="Jaros S."/>
            <person name="Januszkiewicz K."/>
            <person name="Wedrychowicz H."/>
        </authorList>
    </citation>
    <scope>NUCLEOTIDE SEQUENCE [LARGE SCALE GENOMIC DNA]</scope>
    <source>
        <strain evidence="9 10">DSM 21864</strain>
    </source>
</reference>
<dbReference type="AlphaFoldDB" id="A0A1M6ETX3"/>
<evidence type="ECO:0000256" key="8">
    <source>
        <dbReference type="SAM" id="Phobius"/>
    </source>
</evidence>
<keyword evidence="3" id="KW-0813">Transport</keyword>
<proteinExistence type="inferred from homology"/>
<evidence type="ECO:0000256" key="3">
    <source>
        <dbReference type="ARBA" id="ARBA00022448"/>
    </source>
</evidence>
<keyword evidence="5 8" id="KW-0812">Transmembrane</keyword>
<keyword evidence="10" id="KW-1185">Reference proteome</keyword>
<dbReference type="Gene3D" id="1.20.1740.10">
    <property type="entry name" value="Amino acid/polyamine transporter I"/>
    <property type="match status" value="1"/>
</dbReference>
<dbReference type="GO" id="GO:0009847">
    <property type="term" value="P:spore germination"/>
    <property type="evidence" value="ECO:0007669"/>
    <property type="project" value="InterPro"/>
</dbReference>
<gene>
    <name evidence="9" type="ORF">SAMN05444401_1689</name>
</gene>
<dbReference type="OrthoDB" id="1894268at2"/>
<keyword evidence="7 8" id="KW-0472">Membrane</keyword>
<dbReference type="GO" id="GO:0016020">
    <property type="term" value="C:membrane"/>
    <property type="evidence" value="ECO:0007669"/>
    <property type="project" value="UniProtKB-SubCell"/>
</dbReference>